<dbReference type="EMBL" id="CP132942">
    <property type="protein sequence ID" value="XCB35197.1"/>
    <property type="molecule type" value="Genomic_DNA"/>
</dbReference>
<reference evidence="1" key="2">
    <citation type="journal article" date="2024" name="Environ. Microbiol.">
        <title>Genome analysis and description of Tunturibacter gen. nov. expands the diversity of Terriglobia in tundra soils.</title>
        <authorList>
            <person name="Messyasz A."/>
            <person name="Mannisto M.K."/>
            <person name="Kerkhof L.J."/>
            <person name="Haggblom M.M."/>
        </authorList>
    </citation>
    <scope>NUCLEOTIDE SEQUENCE</scope>
    <source>
        <strain evidence="1">X5P6</strain>
    </source>
</reference>
<organism evidence="1">
    <name type="scientific">Tunturiibacter psychrotolerans</name>
    <dbReference type="NCBI Taxonomy" id="3069686"/>
    <lineage>
        <taxon>Bacteria</taxon>
        <taxon>Pseudomonadati</taxon>
        <taxon>Acidobacteriota</taxon>
        <taxon>Terriglobia</taxon>
        <taxon>Terriglobales</taxon>
        <taxon>Acidobacteriaceae</taxon>
        <taxon>Tunturiibacter</taxon>
    </lineage>
</organism>
<protein>
    <submittedName>
        <fullName evidence="1">Uncharacterized protein</fullName>
    </submittedName>
</protein>
<dbReference type="KEGG" id="tpsc:RBB77_09965"/>
<sequence>MEDALAPVDHSVWFAELLILDKELRYQPMKTSVLHLKLAEALHETGSSLSAVNRGEASRRAGLRLFSVIYAP</sequence>
<dbReference type="AlphaFoldDB" id="A0AAU7ZW63"/>
<gene>
    <name evidence="1" type="ORF">RBB77_09965</name>
</gene>
<reference evidence="1" key="1">
    <citation type="submission" date="2023-08" db="EMBL/GenBank/DDBJ databases">
        <authorList>
            <person name="Messyasz A."/>
            <person name="Mannisto M.K."/>
            <person name="Kerkhof L.J."/>
            <person name="Haggblom M."/>
        </authorList>
    </citation>
    <scope>NUCLEOTIDE SEQUENCE</scope>
    <source>
        <strain evidence="1">X5P6</strain>
    </source>
</reference>
<name>A0AAU7ZW63_9BACT</name>
<dbReference type="RefSeq" id="WP_353067016.1">
    <property type="nucleotide sequence ID" value="NZ_CP132942.1"/>
</dbReference>
<evidence type="ECO:0000313" key="1">
    <source>
        <dbReference type="EMBL" id="XCB35197.1"/>
    </source>
</evidence>
<proteinExistence type="predicted"/>
<accession>A0AAU7ZW63</accession>